<feature type="signal peptide" evidence="1">
    <location>
        <begin position="1"/>
        <end position="25"/>
    </location>
</feature>
<organism evidence="4 8">
    <name type="scientific">Phytophthora fragariae</name>
    <dbReference type="NCBI Taxonomy" id="53985"/>
    <lineage>
        <taxon>Eukaryota</taxon>
        <taxon>Sar</taxon>
        <taxon>Stramenopiles</taxon>
        <taxon>Oomycota</taxon>
        <taxon>Peronosporomycetes</taxon>
        <taxon>Peronosporales</taxon>
        <taxon>Peronosporaceae</taxon>
        <taxon>Phytophthora</taxon>
    </lineage>
</organism>
<evidence type="ECO:0000313" key="3">
    <source>
        <dbReference type="EMBL" id="KAE9134214.1"/>
    </source>
</evidence>
<protein>
    <submittedName>
        <fullName evidence="4">Uncharacterized protein</fullName>
    </submittedName>
</protein>
<evidence type="ECO:0000313" key="4">
    <source>
        <dbReference type="EMBL" id="KAE9153365.1"/>
    </source>
</evidence>
<gene>
    <name evidence="5" type="ORF">PF001_g13363</name>
    <name evidence="4" type="ORF">PF006_g2497</name>
    <name evidence="3" type="ORF">PF007_g3036</name>
    <name evidence="2" type="ORF">PF009_g3333</name>
</gene>
<dbReference type="Proteomes" id="UP000441208">
    <property type="component" value="Unassembled WGS sequence"/>
</dbReference>
<dbReference type="EMBL" id="QXGE01000782">
    <property type="protein sequence ID" value="KAE9303838.1"/>
    <property type="molecule type" value="Genomic_DNA"/>
</dbReference>
<comment type="caution">
    <text evidence="4">The sequence shown here is derived from an EMBL/GenBank/DDBJ whole genome shotgun (WGS) entry which is preliminary data.</text>
</comment>
<name>A0A6A3UP13_9STRA</name>
<accession>A0A6A3UP13</accession>
<evidence type="ECO:0000313" key="7">
    <source>
        <dbReference type="Proteomes" id="UP000437068"/>
    </source>
</evidence>
<dbReference type="AlphaFoldDB" id="A0A6A3UP13"/>
<feature type="chain" id="PRO_5036166264" evidence="1">
    <location>
        <begin position="26"/>
        <end position="79"/>
    </location>
</feature>
<dbReference type="EMBL" id="QXGF01000093">
    <property type="protein sequence ID" value="KAE8947066.1"/>
    <property type="molecule type" value="Genomic_DNA"/>
</dbReference>
<reference evidence="6 7" key="1">
    <citation type="submission" date="2018-08" db="EMBL/GenBank/DDBJ databases">
        <title>Genomic investigation of the strawberry pathogen Phytophthora fragariae indicates pathogenicity is determined by transcriptional variation in three key races.</title>
        <authorList>
            <person name="Adams T.M."/>
            <person name="Armitage A.D."/>
            <person name="Sobczyk M.K."/>
            <person name="Bates H.J."/>
            <person name="Dunwell J.M."/>
            <person name="Nellist C.F."/>
            <person name="Harrison R.J."/>
        </authorList>
    </citation>
    <scope>NUCLEOTIDE SEQUENCE [LARGE SCALE GENOMIC DNA]</scope>
    <source>
        <strain evidence="5 7">A4</strain>
        <strain evidence="4 8">NOV-5</strain>
        <strain evidence="3 9">NOV-71</strain>
        <strain evidence="2 6">NOV-9</strain>
    </source>
</reference>
<evidence type="ECO:0000313" key="8">
    <source>
        <dbReference type="Proteomes" id="UP000440732"/>
    </source>
</evidence>
<dbReference type="Proteomes" id="UP000440732">
    <property type="component" value="Unassembled WGS sequence"/>
</dbReference>
<evidence type="ECO:0000313" key="5">
    <source>
        <dbReference type="EMBL" id="KAE9303838.1"/>
    </source>
</evidence>
<dbReference type="Proteomes" id="UP000437068">
    <property type="component" value="Unassembled WGS sequence"/>
</dbReference>
<evidence type="ECO:0000313" key="6">
    <source>
        <dbReference type="Proteomes" id="UP000429523"/>
    </source>
</evidence>
<sequence length="79" mass="8480">MSSLLRYSIKAVAVTLARLLSSSSAWALDATSTMPNATLAFPTSVQACHVDFPRSYSTLFGEIAITRRGIQHYTGNLGS</sequence>
<dbReference type="Proteomes" id="UP000429523">
    <property type="component" value="Unassembled WGS sequence"/>
</dbReference>
<keyword evidence="1" id="KW-0732">Signal</keyword>
<dbReference type="EMBL" id="QXGA01000072">
    <property type="protein sequence ID" value="KAE9153365.1"/>
    <property type="molecule type" value="Genomic_DNA"/>
</dbReference>
<proteinExistence type="predicted"/>
<evidence type="ECO:0000313" key="9">
    <source>
        <dbReference type="Proteomes" id="UP000441208"/>
    </source>
</evidence>
<evidence type="ECO:0000313" key="2">
    <source>
        <dbReference type="EMBL" id="KAE8947066.1"/>
    </source>
</evidence>
<dbReference type="EMBL" id="QXFZ01000086">
    <property type="protein sequence ID" value="KAE9134214.1"/>
    <property type="molecule type" value="Genomic_DNA"/>
</dbReference>
<evidence type="ECO:0000256" key="1">
    <source>
        <dbReference type="SAM" id="SignalP"/>
    </source>
</evidence>